<feature type="transmembrane region" description="Helical" evidence="1">
    <location>
        <begin position="89"/>
        <end position="109"/>
    </location>
</feature>
<accession>A0A915ENU4</accession>
<organism evidence="2 3">
    <name type="scientific">Ditylenchus dipsaci</name>
    <dbReference type="NCBI Taxonomy" id="166011"/>
    <lineage>
        <taxon>Eukaryota</taxon>
        <taxon>Metazoa</taxon>
        <taxon>Ecdysozoa</taxon>
        <taxon>Nematoda</taxon>
        <taxon>Chromadorea</taxon>
        <taxon>Rhabditida</taxon>
        <taxon>Tylenchina</taxon>
        <taxon>Tylenchomorpha</taxon>
        <taxon>Sphaerularioidea</taxon>
        <taxon>Anguinidae</taxon>
        <taxon>Anguininae</taxon>
        <taxon>Ditylenchus</taxon>
    </lineage>
</organism>
<evidence type="ECO:0000313" key="3">
    <source>
        <dbReference type="WBParaSite" id="jg7329"/>
    </source>
</evidence>
<feature type="transmembrane region" description="Helical" evidence="1">
    <location>
        <begin position="26"/>
        <end position="47"/>
    </location>
</feature>
<proteinExistence type="predicted"/>
<evidence type="ECO:0000256" key="1">
    <source>
        <dbReference type="SAM" id="Phobius"/>
    </source>
</evidence>
<dbReference type="Proteomes" id="UP000887574">
    <property type="component" value="Unplaced"/>
</dbReference>
<feature type="transmembrane region" description="Helical" evidence="1">
    <location>
        <begin position="165"/>
        <end position="193"/>
    </location>
</feature>
<keyword evidence="2" id="KW-1185">Reference proteome</keyword>
<reference evidence="3" key="1">
    <citation type="submission" date="2022-11" db="UniProtKB">
        <authorList>
            <consortium name="WormBaseParasite"/>
        </authorList>
    </citation>
    <scope>IDENTIFICATION</scope>
</reference>
<keyword evidence="1" id="KW-0472">Membrane</keyword>
<protein>
    <submittedName>
        <fullName evidence="3">Uncharacterized protein</fullName>
    </submittedName>
</protein>
<evidence type="ECO:0000313" key="2">
    <source>
        <dbReference type="Proteomes" id="UP000887574"/>
    </source>
</evidence>
<dbReference type="WBParaSite" id="jg7329">
    <property type="protein sequence ID" value="jg7329"/>
    <property type="gene ID" value="jg7329"/>
</dbReference>
<sequence>MTLSCIALERILATLKLEIYEKETNLRLVLAHLLFAISSGIFTYVMLQANHMQPTCSRDKMKQAQPVKTAHYMREDAEPISDKFQFDPMTIGIFEVLFLFAALATFFTMHKNSTLSPMTGIYIIICAATVVLIASITTAIMVYGITAEKPHLLLPQITFLHVEIILLLLGAAGSIASMSLGIEWTYSIFAPFVSIPKMERDFGPIWPFNVAIVAFSGAALGIWFHVIVQGCYDYLLDKNTLNQLQSHL</sequence>
<keyword evidence="1" id="KW-1133">Transmembrane helix</keyword>
<feature type="transmembrane region" description="Helical" evidence="1">
    <location>
        <begin position="121"/>
        <end position="145"/>
    </location>
</feature>
<feature type="transmembrane region" description="Helical" evidence="1">
    <location>
        <begin position="205"/>
        <end position="228"/>
    </location>
</feature>
<keyword evidence="1" id="KW-0812">Transmembrane</keyword>
<name>A0A915ENU4_9BILA</name>
<dbReference type="AlphaFoldDB" id="A0A915ENU4"/>